<sequence>MSHHVHREAVHRSNCGVQKYSCKTMLNCRG</sequence>
<dbReference type="EMBL" id="GBXM01072845">
    <property type="protein sequence ID" value="JAH35732.1"/>
    <property type="molecule type" value="Transcribed_RNA"/>
</dbReference>
<protein>
    <submittedName>
        <fullName evidence="1">Uncharacterized protein</fullName>
    </submittedName>
</protein>
<name>A0A0E9S3H1_ANGAN</name>
<reference evidence="1" key="1">
    <citation type="submission" date="2014-11" db="EMBL/GenBank/DDBJ databases">
        <authorList>
            <person name="Amaro Gonzalez C."/>
        </authorList>
    </citation>
    <scope>NUCLEOTIDE SEQUENCE</scope>
</reference>
<proteinExistence type="predicted"/>
<organism evidence="1">
    <name type="scientific">Anguilla anguilla</name>
    <name type="common">European freshwater eel</name>
    <name type="synonym">Muraena anguilla</name>
    <dbReference type="NCBI Taxonomy" id="7936"/>
    <lineage>
        <taxon>Eukaryota</taxon>
        <taxon>Metazoa</taxon>
        <taxon>Chordata</taxon>
        <taxon>Craniata</taxon>
        <taxon>Vertebrata</taxon>
        <taxon>Euteleostomi</taxon>
        <taxon>Actinopterygii</taxon>
        <taxon>Neopterygii</taxon>
        <taxon>Teleostei</taxon>
        <taxon>Anguilliformes</taxon>
        <taxon>Anguillidae</taxon>
        <taxon>Anguilla</taxon>
    </lineage>
</organism>
<evidence type="ECO:0000313" key="1">
    <source>
        <dbReference type="EMBL" id="JAH35732.1"/>
    </source>
</evidence>
<reference evidence="1" key="2">
    <citation type="journal article" date="2015" name="Fish Shellfish Immunol.">
        <title>Early steps in the European eel (Anguilla anguilla)-Vibrio vulnificus interaction in the gills: Role of the RtxA13 toxin.</title>
        <authorList>
            <person name="Callol A."/>
            <person name="Pajuelo D."/>
            <person name="Ebbesson L."/>
            <person name="Teles M."/>
            <person name="MacKenzie S."/>
            <person name="Amaro C."/>
        </authorList>
    </citation>
    <scope>NUCLEOTIDE SEQUENCE</scope>
</reference>
<dbReference type="AlphaFoldDB" id="A0A0E9S3H1"/>
<accession>A0A0E9S3H1</accession>